<evidence type="ECO:0000256" key="1">
    <source>
        <dbReference type="SAM" id="SignalP"/>
    </source>
</evidence>
<dbReference type="Gene3D" id="3.30.530.20">
    <property type="match status" value="1"/>
</dbReference>
<gene>
    <name evidence="2" type="ORF">RM531_05420</name>
</gene>
<evidence type="ECO:0000313" key="3">
    <source>
        <dbReference type="Proteomes" id="UP001259982"/>
    </source>
</evidence>
<proteinExistence type="predicted"/>
<dbReference type="EMBL" id="JAVRHY010000004">
    <property type="protein sequence ID" value="MDT0617903.1"/>
    <property type="molecule type" value="Genomic_DNA"/>
</dbReference>
<sequence>MSRSIAILFAAAGTLMLGACSAGDSSLSASQSATVNASAADVWETIGDFGDLDGWHPAVASTEITTGTNNEPGAQRLLTLGGDGGTVTEELQAYDADGMSYTYTIVDGVLPVADYRSTITVMPAGDNSSNVSWSGTFNAAGADDATATETINGVYKAGLDNLKGMFAE</sequence>
<protein>
    <submittedName>
        <fullName evidence="2">SRPBCC family protein</fullName>
    </submittedName>
</protein>
<dbReference type="Proteomes" id="UP001259982">
    <property type="component" value="Unassembled WGS sequence"/>
</dbReference>
<keyword evidence="1" id="KW-0732">Signal</keyword>
<accession>A0ABU3B619</accession>
<reference evidence="2 3" key="1">
    <citation type="submission" date="2023-09" db="EMBL/GenBank/DDBJ databases">
        <authorList>
            <person name="Rey-Velasco X."/>
        </authorList>
    </citation>
    <scope>NUCLEOTIDE SEQUENCE [LARGE SCALE GENOMIC DNA]</scope>
    <source>
        <strain evidence="2 3">P385</strain>
    </source>
</reference>
<keyword evidence="3" id="KW-1185">Reference proteome</keyword>
<organism evidence="2 3">
    <name type="scientific">Spectribacter acetivorans</name>
    <dbReference type="NCBI Taxonomy" id="3075603"/>
    <lineage>
        <taxon>Bacteria</taxon>
        <taxon>Pseudomonadati</taxon>
        <taxon>Pseudomonadota</taxon>
        <taxon>Gammaproteobacteria</taxon>
        <taxon>Salinisphaerales</taxon>
        <taxon>Salinisphaeraceae</taxon>
        <taxon>Spectribacter</taxon>
    </lineage>
</organism>
<dbReference type="Pfam" id="PF10604">
    <property type="entry name" value="Polyketide_cyc2"/>
    <property type="match status" value="1"/>
</dbReference>
<dbReference type="PANTHER" id="PTHR39332:SF7">
    <property type="entry name" value="SRPBCC FAMILY PROTEIN"/>
    <property type="match status" value="1"/>
</dbReference>
<dbReference type="CDD" id="cd07821">
    <property type="entry name" value="PYR_PYL_RCAR_like"/>
    <property type="match status" value="1"/>
</dbReference>
<feature type="chain" id="PRO_5047336887" evidence="1">
    <location>
        <begin position="23"/>
        <end position="168"/>
    </location>
</feature>
<name>A0ABU3B619_9GAMM</name>
<feature type="signal peptide" evidence="1">
    <location>
        <begin position="1"/>
        <end position="22"/>
    </location>
</feature>
<dbReference type="PROSITE" id="PS51257">
    <property type="entry name" value="PROKAR_LIPOPROTEIN"/>
    <property type="match status" value="1"/>
</dbReference>
<comment type="caution">
    <text evidence="2">The sequence shown here is derived from an EMBL/GenBank/DDBJ whole genome shotgun (WGS) entry which is preliminary data.</text>
</comment>
<dbReference type="InterPro" id="IPR023393">
    <property type="entry name" value="START-like_dom_sf"/>
</dbReference>
<evidence type="ECO:0000313" key="2">
    <source>
        <dbReference type="EMBL" id="MDT0617903.1"/>
    </source>
</evidence>
<dbReference type="SUPFAM" id="SSF55961">
    <property type="entry name" value="Bet v1-like"/>
    <property type="match status" value="1"/>
</dbReference>
<dbReference type="RefSeq" id="WP_311657868.1">
    <property type="nucleotide sequence ID" value="NZ_JAVRHY010000004.1"/>
</dbReference>
<dbReference type="InterPro" id="IPR019587">
    <property type="entry name" value="Polyketide_cyclase/dehydratase"/>
</dbReference>
<dbReference type="PANTHER" id="PTHR39332">
    <property type="entry name" value="BLL4707 PROTEIN"/>
    <property type="match status" value="1"/>
</dbReference>